<reference evidence="3 4" key="1">
    <citation type="submission" date="2018-07" db="EMBL/GenBank/DDBJ databases">
        <title>Genome sequencing of Runella.</title>
        <authorList>
            <person name="Baek M.-G."/>
            <person name="Yi H."/>
        </authorList>
    </citation>
    <scope>NUCLEOTIDE SEQUENCE [LARGE SCALE GENOMIC DNA]</scope>
    <source>
        <strain evidence="3 4">HYN0085</strain>
    </source>
</reference>
<evidence type="ECO:0000313" key="2">
    <source>
        <dbReference type="EMBL" id="AXE16251.1"/>
    </source>
</evidence>
<protein>
    <submittedName>
        <fullName evidence="3">Uncharacterized protein</fullName>
    </submittedName>
</protein>
<sequence>MALAVFALIGLIRDGSKMFSILSIIIGGFLFFLIAKESVDEVSDYSVEYRVDCRECDISYTNSTGGTDKAGGYVGWSRRITAKGGDFLYINAQNGSEGGSVKASIYVNNILVKSETSSGEFSIASASCRPVDVNTK</sequence>
<keyword evidence="1" id="KW-0812">Transmembrane</keyword>
<dbReference type="Gene3D" id="2.60.40.2880">
    <property type="entry name" value="MmpS1-5, C-terminal soluble domain"/>
    <property type="match status" value="1"/>
</dbReference>
<evidence type="ECO:0000313" key="3">
    <source>
        <dbReference type="EMBL" id="AXE16306.1"/>
    </source>
</evidence>
<dbReference type="KEGG" id="run:DR864_00465"/>
<dbReference type="Proteomes" id="UP000251993">
    <property type="component" value="Chromosome"/>
</dbReference>
<organism evidence="3 4">
    <name type="scientific">Runella rosea</name>
    <dbReference type="NCBI Taxonomy" id="2259595"/>
    <lineage>
        <taxon>Bacteria</taxon>
        <taxon>Pseudomonadati</taxon>
        <taxon>Bacteroidota</taxon>
        <taxon>Cytophagia</taxon>
        <taxon>Cytophagales</taxon>
        <taxon>Spirosomataceae</taxon>
        <taxon>Runella</taxon>
    </lineage>
</organism>
<name>A0A344TCD5_9BACT</name>
<dbReference type="InterPro" id="IPR038468">
    <property type="entry name" value="MmpS_C"/>
</dbReference>
<proteinExistence type="predicted"/>
<keyword evidence="1" id="KW-0472">Membrane</keyword>
<feature type="transmembrane region" description="Helical" evidence="1">
    <location>
        <begin position="18"/>
        <end position="35"/>
    </location>
</feature>
<dbReference type="AlphaFoldDB" id="A0A344TCD5"/>
<dbReference type="EMBL" id="CP030850">
    <property type="protein sequence ID" value="AXE16251.1"/>
    <property type="molecule type" value="Genomic_DNA"/>
</dbReference>
<dbReference type="KEGG" id="run:DR864_00190"/>
<accession>A0A344TCD5</accession>
<keyword evidence="4" id="KW-1185">Reference proteome</keyword>
<evidence type="ECO:0000256" key="1">
    <source>
        <dbReference type="SAM" id="Phobius"/>
    </source>
</evidence>
<dbReference type="EMBL" id="CP030850">
    <property type="protein sequence ID" value="AXE16306.1"/>
    <property type="molecule type" value="Genomic_DNA"/>
</dbReference>
<keyword evidence="1" id="KW-1133">Transmembrane helix</keyword>
<evidence type="ECO:0000313" key="4">
    <source>
        <dbReference type="Proteomes" id="UP000251993"/>
    </source>
</evidence>
<gene>
    <name evidence="2" type="ORF">DR864_00190</name>
    <name evidence="3" type="ORF">DR864_00465</name>
</gene>